<name>A0A9D2THY6_9MICO</name>
<dbReference type="GO" id="GO:0000166">
    <property type="term" value="F:nucleotide binding"/>
    <property type="evidence" value="ECO:0007669"/>
    <property type="project" value="InterPro"/>
</dbReference>
<dbReference type="SUPFAM" id="SSF46785">
    <property type="entry name" value="Winged helix' DNA-binding domain"/>
    <property type="match status" value="1"/>
</dbReference>
<evidence type="ECO:0000256" key="1">
    <source>
        <dbReference type="ARBA" id="ARBA00034617"/>
    </source>
</evidence>
<dbReference type="InterPro" id="IPR018982">
    <property type="entry name" value="RQC_domain"/>
</dbReference>
<comment type="catalytic activity">
    <reaction evidence="1">
        <text>Couples ATP hydrolysis with the unwinding of duplex DNA by translocating in the 3'-5' direction.</text>
        <dbReference type="EC" id="5.6.2.4"/>
    </reaction>
</comment>
<dbReference type="Gene3D" id="1.10.10.10">
    <property type="entry name" value="Winged helix-like DNA-binding domain superfamily/Winged helix DNA-binding domain"/>
    <property type="match status" value="1"/>
</dbReference>
<dbReference type="InterPro" id="IPR044876">
    <property type="entry name" value="HRDC_dom_sf"/>
</dbReference>
<reference evidence="5" key="2">
    <citation type="submission" date="2021-04" db="EMBL/GenBank/DDBJ databases">
        <authorList>
            <person name="Gilroy R."/>
        </authorList>
    </citation>
    <scope>NUCLEOTIDE SEQUENCE</scope>
    <source>
        <strain evidence="5">CHK130-7132</strain>
    </source>
</reference>
<feature type="non-terminal residue" evidence="5">
    <location>
        <position position="1"/>
    </location>
</feature>
<dbReference type="SMART" id="SM00956">
    <property type="entry name" value="RQC"/>
    <property type="match status" value="1"/>
</dbReference>
<comment type="caution">
    <text evidence="5">The sequence shown here is derived from an EMBL/GenBank/DDBJ whole genome shotgun (WGS) entry which is preliminary data.</text>
</comment>
<evidence type="ECO:0000256" key="3">
    <source>
        <dbReference type="SAM" id="MobiDB-lite"/>
    </source>
</evidence>
<dbReference type="AlphaFoldDB" id="A0A9D2THY6"/>
<evidence type="ECO:0000256" key="2">
    <source>
        <dbReference type="ARBA" id="ARBA00034808"/>
    </source>
</evidence>
<proteinExistence type="predicted"/>
<gene>
    <name evidence="5" type="ORF">H9932_13575</name>
</gene>
<dbReference type="Pfam" id="PF00570">
    <property type="entry name" value="HRDC"/>
    <property type="match status" value="1"/>
</dbReference>
<dbReference type="InterPro" id="IPR002121">
    <property type="entry name" value="HRDC_dom"/>
</dbReference>
<dbReference type="GO" id="GO:0043138">
    <property type="term" value="F:3'-5' DNA helicase activity"/>
    <property type="evidence" value="ECO:0007669"/>
    <property type="project" value="UniProtKB-EC"/>
</dbReference>
<feature type="domain" description="HRDC" evidence="4">
    <location>
        <begin position="140"/>
        <end position="216"/>
    </location>
</feature>
<accession>A0A9D2THY6</accession>
<evidence type="ECO:0000313" key="5">
    <source>
        <dbReference type="EMBL" id="HJC70689.1"/>
    </source>
</evidence>
<sequence length="216" mass="23333">TCLNPPQTWDATVAAQKLLSAVIRLERERGQRFGSGQVIDVLLGRENERSASSRHHELSVWGIGEELSEKEWRTAIRQLLARGILEAEGDYGVLVPGPQAGPVLRSEETVQLAVDRTPQRASRGGGRRAGGAPRAAESLEPAQRERFEALRAWRTEVAKQKQIPPYMVFSDATLVGIVETSPQSVQQLGTVSGVGAKKLAEYGEDVLEALSGTAAG</sequence>
<organism evidence="5 6">
    <name type="scientific">Candidatus Brachybacterium intestinipullorum</name>
    <dbReference type="NCBI Taxonomy" id="2838512"/>
    <lineage>
        <taxon>Bacteria</taxon>
        <taxon>Bacillati</taxon>
        <taxon>Actinomycetota</taxon>
        <taxon>Actinomycetes</taxon>
        <taxon>Micrococcales</taxon>
        <taxon>Dermabacteraceae</taxon>
        <taxon>Brachybacterium</taxon>
    </lineage>
</organism>
<protein>
    <recommendedName>
        <fullName evidence="2">DNA 3'-5' helicase</fullName>
        <ecNumber evidence="2">5.6.2.4</ecNumber>
    </recommendedName>
</protein>
<dbReference type="SMART" id="SM00341">
    <property type="entry name" value="HRDC"/>
    <property type="match status" value="1"/>
</dbReference>
<dbReference type="Pfam" id="PF09382">
    <property type="entry name" value="RQC"/>
    <property type="match status" value="1"/>
</dbReference>
<dbReference type="SUPFAM" id="SSF47819">
    <property type="entry name" value="HRDC-like"/>
    <property type="match status" value="1"/>
</dbReference>
<feature type="region of interest" description="Disordered" evidence="3">
    <location>
        <begin position="115"/>
        <end position="139"/>
    </location>
</feature>
<dbReference type="GO" id="GO:0006281">
    <property type="term" value="P:DNA repair"/>
    <property type="evidence" value="ECO:0007669"/>
    <property type="project" value="InterPro"/>
</dbReference>
<evidence type="ECO:0000259" key="4">
    <source>
        <dbReference type="PROSITE" id="PS50967"/>
    </source>
</evidence>
<dbReference type="Gene3D" id="1.10.150.80">
    <property type="entry name" value="HRDC domain"/>
    <property type="match status" value="1"/>
</dbReference>
<dbReference type="InterPro" id="IPR036388">
    <property type="entry name" value="WH-like_DNA-bd_sf"/>
</dbReference>
<dbReference type="EMBL" id="DWWC01000286">
    <property type="protein sequence ID" value="HJC70689.1"/>
    <property type="molecule type" value="Genomic_DNA"/>
</dbReference>
<dbReference type="InterPro" id="IPR010997">
    <property type="entry name" value="HRDC-like_sf"/>
</dbReference>
<dbReference type="GO" id="GO:0006260">
    <property type="term" value="P:DNA replication"/>
    <property type="evidence" value="ECO:0007669"/>
    <property type="project" value="InterPro"/>
</dbReference>
<evidence type="ECO:0000313" key="6">
    <source>
        <dbReference type="Proteomes" id="UP000823854"/>
    </source>
</evidence>
<reference evidence="5" key="1">
    <citation type="journal article" date="2021" name="PeerJ">
        <title>Extensive microbial diversity within the chicken gut microbiome revealed by metagenomics and culture.</title>
        <authorList>
            <person name="Gilroy R."/>
            <person name="Ravi A."/>
            <person name="Getino M."/>
            <person name="Pursley I."/>
            <person name="Horton D.L."/>
            <person name="Alikhan N.F."/>
            <person name="Baker D."/>
            <person name="Gharbi K."/>
            <person name="Hall N."/>
            <person name="Watson M."/>
            <person name="Adriaenssens E.M."/>
            <person name="Foster-Nyarko E."/>
            <person name="Jarju S."/>
            <person name="Secka A."/>
            <person name="Antonio M."/>
            <person name="Oren A."/>
            <person name="Chaudhuri R.R."/>
            <person name="La Ragione R."/>
            <person name="Hildebrand F."/>
            <person name="Pallen M.J."/>
        </authorList>
    </citation>
    <scope>NUCLEOTIDE SEQUENCE</scope>
    <source>
        <strain evidence="5">CHK130-7132</strain>
    </source>
</reference>
<dbReference type="EC" id="5.6.2.4" evidence="2"/>
<dbReference type="GO" id="GO:0003676">
    <property type="term" value="F:nucleic acid binding"/>
    <property type="evidence" value="ECO:0007669"/>
    <property type="project" value="InterPro"/>
</dbReference>
<dbReference type="PROSITE" id="PS50967">
    <property type="entry name" value="HRDC"/>
    <property type="match status" value="1"/>
</dbReference>
<dbReference type="Proteomes" id="UP000823854">
    <property type="component" value="Unassembled WGS sequence"/>
</dbReference>
<dbReference type="InterPro" id="IPR036390">
    <property type="entry name" value="WH_DNA-bd_sf"/>
</dbReference>